<dbReference type="Proteomes" id="UP000054018">
    <property type="component" value="Unassembled WGS sequence"/>
</dbReference>
<keyword evidence="2" id="KW-1185">Reference proteome</keyword>
<dbReference type="STRING" id="765257.A0A0C9Z648"/>
<proteinExistence type="predicted"/>
<dbReference type="AlphaFoldDB" id="A0A0C9Z648"/>
<gene>
    <name evidence="1" type="ORF">PISMIDRAFT_73034</name>
</gene>
<reference evidence="1 2" key="1">
    <citation type="submission" date="2014-04" db="EMBL/GenBank/DDBJ databases">
        <authorList>
            <consortium name="DOE Joint Genome Institute"/>
            <person name="Kuo A."/>
            <person name="Kohler A."/>
            <person name="Costa M.D."/>
            <person name="Nagy L.G."/>
            <person name="Floudas D."/>
            <person name="Copeland A."/>
            <person name="Barry K.W."/>
            <person name="Cichocki N."/>
            <person name="Veneault-Fourrey C."/>
            <person name="LaButti K."/>
            <person name="Lindquist E.A."/>
            <person name="Lipzen A."/>
            <person name="Lundell T."/>
            <person name="Morin E."/>
            <person name="Murat C."/>
            <person name="Sun H."/>
            <person name="Tunlid A."/>
            <person name="Henrissat B."/>
            <person name="Grigoriev I.V."/>
            <person name="Hibbett D.S."/>
            <person name="Martin F."/>
            <person name="Nordberg H.P."/>
            <person name="Cantor M.N."/>
            <person name="Hua S.X."/>
        </authorList>
    </citation>
    <scope>NUCLEOTIDE SEQUENCE [LARGE SCALE GENOMIC DNA]</scope>
    <source>
        <strain evidence="1 2">441</strain>
    </source>
</reference>
<dbReference type="HOGENOM" id="CLU_119163_0_0_1"/>
<evidence type="ECO:0000313" key="2">
    <source>
        <dbReference type="Proteomes" id="UP000054018"/>
    </source>
</evidence>
<protein>
    <submittedName>
        <fullName evidence="1">Uncharacterized protein</fullName>
    </submittedName>
</protein>
<feature type="non-terminal residue" evidence="1">
    <location>
        <position position="1"/>
    </location>
</feature>
<name>A0A0C9Z648_9AGAM</name>
<evidence type="ECO:0000313" key="1">
    <source>
        <dbReference type="EMBL" id="KIK21574.1"/>
    </source>
</evidence>
<sequence length="124" mass="14278">VFTRLEAEGPFHPPRIEAIWKAVRCGSLPPDKLKRVCNKIAEFADTFALSVKEVKPVMFMKFRLNVPKDAKFLLKVSQKPLMQAQKEWYLPVLDEFNNAGILRDIRSDEVKAVHPTVLAHWKAH</sequence>
<accession>A0A0C9Z648</accession>
<feature type="non-terminal residue" evidence="1">
    <location>
        <position position="124"/>
    </location>
</feature>
<dbReference type="OrthoDB" id="3363652at2759"/>
<dbReference type="EMBL" id="KN833750">
    <property type="protein sequence ID" value="KIK21574.1"/>
    <property type="molecule type" value="Genomic_DNA"/>
</dbReference>
<organism evidence="1 2">
    <name type="scientific">Pisolithus microcarpus 441</name>
    <dbReference type="NCBI Taxonomy" id="765257"/>
    <lineage>
        <taxon>Eukaryota</taxon>
        <taxon>Fungi</taxon>
        <taxon>Dikarya</taxon>
        <taxon>Basidiomycota</taxon>
        <taxon>Agaricomycotina</taxon>
        <taxon>Agaricomycetes</taxon>
        <taxon>Agaricomycetidae</taxon>
        <taxon>Boletales</taxon>
        <taxon>Sclerodermatineae</taxon>
        <taxon>Pisolithaceae</taxon>
        <taxon>Pisolithus</taxon>
    </lineage>
</organism>
<reference evidence="2" key="2">
    <citation type="submission" date="2015-01" db="EMBL/GenBank/DDBJ databases">
        <title>Evolutionary Origins and Diversification of the Mycorrhizal Mutualists.</title>
        <authorList>
            <consortium name="DOE Joint Genome Institute"/>
            <consortium name="Mycorrhizal Genomics Consortium"/>
            <person name="Kohler A."/>
            <person name="Kuo A."/>
            <person name="Nagy L.G."/>
            <person name="Floudas D."/>
            <person name="Copeland A."/>
            <person name="Barry K.W."/>
            <person name="Cichocki N."/>
            <person name="Veneault-Fourrey C."/>
            <person name="LaButti K."/>
            <person name="Lindquist E.A."/>
            <person name="Lipzen A."/>
            <person name="Lundell T."/>
            <person name="Morin E."/>
            <person name="Murat C."/>
            <person name="Riley R."/>
            <person name="Ohm R."/>
            <person name="Sun H."/>
            <person name="Tunlid A."/>
            <person name="Henrissat B."/>
            <person name="Grigoriev I.V."/>
            <person name="Hibbett D.S."/>
            <person name="Martin F."/>
        </authorList>
    </citation>
    <scope>NUCLEOTIDE SEQUENCE [LARGE SCALE GENOMIC DNA]</scope>
    <source>
        <strain evidence="2">441</strain>
    </source>
</reference>